<dbReference type="CDD" id="cd00096">
    <property type="entry name" value="Ig"/>
    <property type="match status" value="1"/>
</dbReference>
<keyword evidence="1" id="KW-0812">Transmembrane</keyword>
<dbReference type="Pfam" id="PF00047">
    <property type="entry name" value="ig"/>
    <property type="match status" value="1"/>
</dbReference>
<dbReference type="SUPFAM" id="SSF48726">
    <property type="entry name" value="Immunoglobulin"/>
    <property type="match status" value="2"/>
</dbReference>
<reference evidence="4" key="1">
    <citation type="submission" date="2015-02" db="EMBL/GenBank/DDBJ databases">
        <title>Genome sequencing for Strongylocentrotus purpuratus.</title>
        <authorList>
            <person name="Murali S."/>
            <person name="Liu Y."/>
            <person name="Vee V."/>
            <person name="English A."/>
            <person name="Wang M."/>
            <person name="Skinner E."/>
            <person name="Han Y."/>
            <person name="Muzny D.M."/>
            <person name="Worley K.C."/>
            <person name="Gibbs R.A."/>
        </authorList>
    </citation>
    <scope>NUCLEOTIDE SEQUENCE</scope>
</reference>
<dbReference type="GeneID" id="100889992"/>
<sequence>MVDGAFEQAVQWSTNRTGSTVNIIGGDDFTNSEVLPNNTLILRASYHGYYFCTHPLSGRNYTAKIVKAPPLQITRIPLGNGDLLLTCLVNESTTIPAMWSFKPRGNTTSSNLVGGDDDAHVQVLTNNTVIVRDFGAEDVGQYKCVVRHDGLIRNVTANVSLAVRRDIITFTTYQDDNFHFFITCNVDGAPATPSREVTWSYTEDDEDEILEMIPAGDEGSHLQVLENSTLLIRNYSPEDAGRYYCNALLGDGTRKLKRIDVGGAPLSTVVNVWLIALVTMFTIIRSASSL</sequence>
<accession>A0A7M7NBM3</accession>
<evidence type="ECO:0000259" key="2">
    <source>
        <dbReference type="PROSITE" id="PS50835"/>
    </source>
</evidence>
<dbReference type="InterPro" id="IPR013783">
    <property type="entry name" value="Ig-like_fold"/>
</dbReference>
<dbReference type="SMART" id="SM00409">
    <property type="entry name" value="IG"/>
    <property type="match status" value="2"/>
</dbReference>
<feature type="domain" description="Ig-like" evidence="2">
    <location>
        <begin position="69"/>
        <end position="160"/>
    </location>
</feature>
<evidence type="ECO:0000256" key="1">
    <source>
        <dbReference type="SAM" id="Phobius"/>
    </source>
</evidence>
<dbReference type="KEGG" id="spu:100889992"/>
<dbReference type="SMART" id="SM00408">
    <property type="entry name" value="IGc2"/>
    <property type="match status" value="2"/>
</dbReference>
<dbReference type="InParanoid" id="A0A7M7NBM3"/>
<evidence type="ECO:0000313" key="3">
    <source>
        <dbReference type="EnsemblMetazoa" id="XP_030834195"/>
    </source>
</evidence>
<dbReference type="RefSeq" id="XP_030834195.1">
    <property type="nucleotide sequence ID" value="XM_030978335.1"/>
</dbReference>
<feature type="domain" description="Ig-like" evidence="2">
    <location>
        <begin position="182"/>
        <end position="247"/>
    </location>
</feature>
<dbReference type="EnsemblMetazoa" id="XM_030978335">
    <property type="protein sequence ID" value="XP_030834195"/>
    <property type="gene ID" value="LOC100889992"/>
</dbReference>
<dbReference type="OrthoDB" id="6085115at2759"/>
<keyword evidence="4" id="KW-1185">Reference proteome</keyword>
<organism evidence="3 4">
    <name type="scientific">Strongylocentrotus purpuratus</name>
    <name type="common">Purple sea urchin</name>
    <dbReference type="NCBI Taxonomy" id="7668"/>
    <lineage>
        <taxon>Eukaryota</taxon>
        <taxon>Metazoa</taxon>
        <taxon>Echinodermata</taxon>
        <taxon>Eleutherozoa</taxon>
        <taxon>Echinozoa</taxon>
        <taxon>Echinoidea</taxon>
        <taxon>Euechinoidea</taxon>
        <taxon>Echinacea</taxon>
        <taxon>Camarodonta</taxon>
        <taxon>Echinidea</taxon>
        <taxon>Strongylocentrotidae</taxon>
        <taxon>Strongylocentrotus</taxon>
    </lineage>
</organism>
<protein>
    <recommendedName>
        <fullName evidence="2">Ig-like domain-containing protein</fullName>
    </recommendedName>
</protein>
<dbReference type="InterPro" id="IPR013151">
    <property type="entry name" value="Immunoglobulin_dom"/>
</dbReference>
<dbReference type="InterPro" id="IPR036179">
    <property type="entry name" value="Ig-like_dom_sf"/>
</dbReference>
<dbReference type="InterPro" id="IPR003598">
    <property type="entry name" value="Ig_sub2"/>
</dbReference>
<dbReference type="PROSITE" id="PS50835">
    <property type="entry name" value="IG_LIKE"/>
    <property type="match status" value="2"/>
</dbReference>
<dbReference type="OMA" id="IITFTTY"/>
<dbReference type="InterPro" id="IPR007110">
    <property type="entry name" value="Ig-like_dom"/>
</dbReference>
<dbReference type="AlphaFoldDB" id="A0A7M7NBM3"/>
<dbReference type="Proteomes" id="UP000007110">
    <property type="component" value="Unassembled WGS sequence"/>
</dbReference>
<proteinExistence type="predicted"/>
<dbReference type="InterPro" id="IPR003599">
    <property type="entry name" value="Ig_sub"/>
</dbReference>
<reference evidence="3" key="2">
    <citation type="submission" date="2021-01" db="UniProtKB">
        <authorList>
            <consortium name="EnsemblMetazoa"/>
        </authorList>
    </citation>
    <scope>IDENTIFICATION</scope>
</reference>
<keyword evidence="1" id="KW-0472">Membrane</keyword>
<name>A0A7M7NBM3_STRPU</name>
<keyword evidence="1" id="KW-1133">Transmembrane helix</keyword>
<evidence type="ECO:0000313" key="4">
    <source>
        <dbReference type="Proteomes" id="UP000007110"/>
    </source>
</evidence>
<dbReference type="Gene3D" id="2.60.40.10">
    <property type="entry name" value="Immunoglobulins"/>
    <property type="match status" value="2"/>
</dbReference>
<feature type="transmembrane region" description="Helical" evidence="1">
    <location>
        <begin position="264"/>
        <end position="284"/>
    </location>
</feature>